<gene>
    <name evidence="2" type="ORF">EV656_102226</name>
</gene>
<evidence type="ECO:0000256" key="1">
    <source>
        <dbReference type="SAM" id="MobiDB-lite"/>
    </source>
</evidence>
<dbReference type="AlphaFoldDB" id="A0A4R2NVV7"/>
<sequence length="167" mass="16808">MKHAIGLMAVLALALPGCTGLKIPFFGGDRDRPVAQTPGADTPRPAARPGSTPPPPGADSAEAFDTTSSAERSAAAATPTAPDRLLGKTVASLGDPADPGFWALTPLVDRPQPGRLVYAATGKGVLVDLRPRAAAAGAGTQVSLAALRVLGVPLTALTELTVYARAP</sequence>
<dbReference type="RefSeq" id="WP_132599999.1">
    <property type="nucleotide sequence ID" value="NZ_NRRP01000024.1"/>
</dbReference>
<protein>
    <recommendedName>
        <fullName evidence="4">D-galactarate dehydratase</fullName>
    </recommendedName>
</protein>
<proteinExistence type="predicted"/>
<evidence type="ECO:0000313" key="2">
    <source>
        <dbReference type="EMBL" id="TCP26263.1"/>
    </source>
</evidence>
<reference evidence="2 3" key="1">
    <citation type="submission" date="2019-03" db="EMBL/GenBank/DDBJ databases">
        <title>Genomic Encyclopedia of Type Strains, Phase IV (KMG-IV): sequencing the most valuable type-strain genomes for metagenomic binning, comparative biology and taxonomic classification.</title>
        <authorList>
            <person name="Goeker M."/>
        </authorList>
    </citation>
    <scope>NUCLEOTIDE SEQUENCE [LARGE SCALE GENOMIC DNA]</scope>
    <source>
        <strain evidence="2 3">DSM 2781</strain>
    </source>
</reference>
<comment type="caution">
    <text evidence="2">The sequence shown here is derived from an EMBL/GenBank/DDBJ whole genome shotgun (WGS) entry which is preliminary data.</text>
</comment>
<feature type="compositionally biased region" description="Low complexity" evidence="1">
    <location>
        <begin position="58"/>
        <end position="81"/>
    </location>
</feature>
<evidence type="ECO:0000313" key="3">
    <source>
        <dbReference type="Proteomes" id="UP000295733"/>
    </source>
</evidence>
<evidence type="ECO:0008006" key="4">
    <source>
        <dbReference type="Google" id="ProtNLM"/>
    </source>
</evidence>
<name>A0A4R2NVV7_RHOAD</name>
<accession>A0A4R2NVV7</accession>
<dbReference type="OrthoDB" id="7871639at2"/>
<organism evidence="2 3">
    <name type="scientific">Rhodovulum adriaticum</name>
    <name type="common">Rhodopseudomonas adriatica</name>
    <dbReference type="NCBI Taxonomy" id="35804"/>
    <lineage>
        <taxon>Bacteria</taxon>
        <taxon>Pseudomonadati</taxon>
        <taxon>Pseudomonadota</taxon>
        <taxon>Alphaproteobacteria</taxon>
        <taxon>Rhodobacterales</taxon>
        <taxon>Paracoccaceae</taxon>
        <taxon>Rhodovulum</taxon>
    </lineage>
</organism>
<feature type="region of interest" description="Disordered" evidence="1">
    <location>
        <begin position="29"/>
        <end position="91"/>
    </location>
</feature>
<keyword evidence="3" id="KW-1185">Reference proteome</keyword>
<dbReference type="EMBL" id="SLXL01000002">
    <property type="protein sequence ID" value="TCP26263.1"/>
    <property type="molecule type" value="Genomic_DNA"/>
</dbReference>
<dbReference type="Proteomes" id="UP000295733">
    <property type="component" value="Unassembled WGS sequence"/>
</dbReference>